<dbReference type="SMART" id="SM00220">
    <property type="entry name" value="S_TKc"/>
    <property type="match status" value="2"/>
</dbReference>
<dbReference type="Pfam" id="PF00069">
    <property type="entry name" value="Pkinase"/>
    <property type="match status" value="5"/>
</dbReference>
<dbReference type="GO" id="GO:0005829">
    <property type="term" value="C:cytosol"/>
    <property type="evidence" value="ECO:0007669"/>
    <property type="project" value="TreeGrafter"/>
</dbReference>
<evidence type="ECO:0000259" key="13">
    <source>
        <dbReference type="PROSITE" id="PS50011"/>
    </source>
</evidence>
<comment type="catalytic activity">
    <reaction evidence="9">
        <text>L-seryl-[protein] + ATP = O-phospho-L-seryl-[protein] + ADP + H(+)</text>
        <dbReference type="Rhea" id="RHEA:17989"/>
        <dbReference type="Rhea" id="RHEA-COMP:9863"/>
        <dbReference type="Rhea" id="RHEA-COMP:11604"/>
        <dbReference type="ChEBI" id="CHEBI:15378"/>
        <dbReference type="ChEBI" id="CHEBI:29999"/>
        <dbReference type="ChEBI" id="CHEBI:30616"/>
        <dbReference type="ChEBI" id="CHEBI:83421"/>
        <dbReference type="ChEBI" id="CHEBI:456216"/>
        <dbReference type="EC" id="2.7.11.1"/>
    </reaction>
</comment>
<dbReference type="InterPro" id="IPR050339">
    <property type="entry name" value="CC_SR_Kinase"/>
</dbReference>
<evidence type="ECO:0000256" key="11">
    <source>
        <dbReference type="SAM" id="MobiDB-lite"/>
    </source>
</evidence>
<dbReference type="OrthoDB" id="6778822at2759"/>
<proteinExistence type="inferred from homology"/>
<feature type="domain" description="RWD" evidence="14">
    <location>
        <begin position="12"/>
        <end position="126"/>
    </location>
</feature>
<feature type="compositionally biased region" description="Low complexity" evidence="11">
    <location>
        <begin position="1650"/>
        <end position="1661"/>
    </location>
</feature>
<evidence type="ECO:0000256" key="8">
    <source>
        <dbReference type="ARBA" id="ARBA00047899"/>
    </source>
</evidence>
<protein>
    <recommendedName>
        <fullName evidence="1">non-specific serine/threonine protein kinase</fullName>
        <ecNumber evidence="1">2.7.11.1</ecNumber>
    </recommendedName>
</protein>
<dbReference type="InterPro" id="IPR016135">
    <property type="entry name" value="UBQ-conjugating_enzyme/RWD"/>
</dbReference>
<feature type="domain" description="RWD" evidence="14">
    <location>
        <begin position="1495"/>
        <end position="1609"/>
    </location>
</feature>
<dbReference type="GO" id="GO:0005634">
    <property type="term" value="C:nucleus"/>
    <property type="evidence" value="ECO:0007669"/>
    <property type="project" value="TreeGrafter"/>
</dbReference>
<feature type="compositionally biased region" description="Acidic residues" evidence="11">
    <location>
        <begin position="453"/>
        <end position="463"/>
    </location>
</feature>
<feature type="binding site" evidence="10">
    <location>
        <position position="358"/>
    </location>
    <ligand>
        <name>ATP</name>
        <dbReference type="ChEBI" id="CHEBI:30616"/>
    </ligand>
</feature>
<feature type="region of interest" description="Disordered" evidence="11">
    <location>
        <begin position="409"/>
        <end position="506"/>
    </location>
</feature>
<comment type="similarity">
    <text evidence="7">Belongs to the protein kinase superfamily. Ser/Thr protein kinase family. GCN2 subfamily.</text>
</comment>
<keyword evidence="16" id="KW-1185">Reference proteome</keyword>
<feature type="transmembrane region" description="Helical" evidence="12">
    <location>
        <begin position="1453"/>
        <end position="1472"/>
    </location>
</feature>
<evidence type="ECO:0000259" key="14">
    <source>
        <dbReference type="PROSITE" id="PS50908"/>
    </source>
</evidence>
<dbReference type="PROSITE" id="PS50908">
    <property type="entry name" value="RWD"/>
    <property type="match status" value="2"/>
</dbReference>
<evidence type="ECO:0000256" key="5">
    <source>
        <dbReference type="ARBA" id="ARBA00022777"/>
    </source>
</evidence>
<dbReference type="SUPFAM" id="SSF54495">
    <property type="entry name" value="UBC-like"/>
    <property type="match status" value="2"/>
</dbReference>
<keyword evidence="5 15" id="KW-0418">Kinase</keyword>
<dbReference type="GO" id="GO:0005524">
    <property type="term" value="F:ATP binding"/>
    <property type="evidence" value="ECO:0007669"/>
    <property type="project" value="UniProtKB-UniRule"/>
</dbReference>
<keyword evidence="3" id="KW-0808">Transferase</keyword>
<dbReference type="InterPro" id="IPR008271">
    <property type="entry name" value="Ser/Thr_kinase_AS"/>
</dbReference>
<sequence>MSQESCQDRQNNEFEVLKSIFGDDLEDMRNNKNKRKWQPLNIKVTLTPSQGMSGPVQVYAQIDLHVMCGESYPEDAPHIKLKNSLGLSNQQIAVLYSELESLADKLKGEVVIFELTQHVQKFLYEHNKPSYNSFYEEMVSRRQEQMQSEMHKKQLKESQERQVLQDEIHRRQEALKAELRDRKRMARLSLESNETSQSIPSSPHERVRTYSRRRCLSSSESPDSPLSEHRATKILHFISNRGERQIQLGKCLGKSVKGSVVYDGVDIKAVEHLAVTEWTLRWSAKQLQQHNFIRIPLISELSSPKHSDKQENNLETEEPTSDSRMKNEFKILESLGEGAFGDVWKVRNKLDGRVYAIKRIALDPKSKQSNKKMIREVKLLSRLNHENVVRYYNSWIENVNISNVKRYSSSLSDQMSVNEEKTEKIKNHDLKNFESRSVTISEEDSSSSSSDDSSSEEESEDEEGFFHSPQKSEESSDGIEFKVDSESQISKAESFETSEKITSEENSSVEHKTKFMYIQMEFCEKSTLRTAIDNNLYEDKDRLWRLFREMVEGIAYIHQQGMIHRDLKPVNIFLDSNDHVKIGDFGLATTNILCSVVQTIDNERKVEVDNKNDIILDEPRSMTGQVGTALYVAPELRNEVAKARYNQKVDIYSLGIILFEMCCKPPDTKMERVTILQKVRSKEIILPPDMTETEMPHQTHLLRWLLNHDPNQRPTAQELLTSEYLPPPLLEEAELQEMVQHTLSNSQSKAYKYLISCCFTQKVSQAEDINYDMTVLNRPANSSSSVVNRLLHDHVKSIIVEVFQRHGGVNLATPLLMPKSGHLYDHTETCVKLMTHSGSIVTIPHDLRAPFARYVAWNDILHLRRYVIERVFREEKVHGFHPKELYECAFDIISSTVNLMAEAELIRIVWEIFNDFSDMRQFDFTVRLNHTSLFEAVLIYCGIGPEKFQEIFFINDNAQDGKSSKFSAQSYLENLGLSDQVIETLINLSNTENNALKIANFLKKLTLRMGDAAILAKNALREIETVTAHIGALGVKWPIVIAPLLTHNMKQHRGIIFQITCDFKRRRRRVGQEIIAAGGRYDKMLQVFERISERSGLTSKENRHHGVGISISLDRLVSVIQELLLEDSNIEMNVKKFGINIAVGLINKKNKREHELADLLRQLWSLDLRVTKLDFNKTEEMLDYCRKNLIPCVIILDDEKENLSVHFWERKMKRFKEQKMSTTEFTEYLRKPNTTSQQTDPPPVLHRSESKINNMESTTNPHNTSINVNINFVLLEKDKLSSSGRKSYRNSMLAQLSSSLHRISYKDPIEVFAVFLEMPVIKTIFGLLELDEKEQDFQRSVQFVIEEHPYHKKSIKQVCDEMRKIRNEKQRPVLVLYSLTDGRFIRFSFILGWAVIDYDHLVLNYTEYGNYTEYQYESRLLDDPELLYFYVPACFLMLVLSSLMIFGTLKDKYKFILPHFYAHIFLVASSMMNQTYNIAVEFAYYQNIEYGFLLLAKGILSGVFGDNLQDLRNNKNKRKWQPLNVNITLTPSQGMPGSAQENIQIDLQITCGETYPENAPHLQLKNSVSLSDDQVSVLYSEIKDLAEKLRGEVMILELSQHVQKFLHTHKKQGCNNSCEKIQGEMPEKQLKEKQEPQVLLKRMARLSLESNELPSSNPSSPQERVRSYSRRRCLSTSESSESPLCEFTQTKVLNFLSNKGERQVHLVKCLGHSAKGSIIYAGVDIITVEHLAVTEWLLRYASPGEKKSESEVLNLQQLMKQVVIIEQELHHLQKLDHPNLAHYLNIKYLQNKDSIVVYILQEFVVGTTCTFFQKENISVNIDLLRYIATGVLAALEYLHENNIAHKDLTDSNIYRSSCLGKANNNFTLIKEQGEKELDIYRFGTLLLTLLKVKIVSDNEADWGLSLPSILRDFLSKCLNRDEKLRWSAKQLQQHNFIRTPIVNELSLPKHCNNEDDNSESEEPTFDLRSYLPSLDSNSRFKNEFEILKLLGEGAFGDVWKVRNKLDGRFYAIKRIALNPKINELNKKMIREVKLLSRLNHENVVRYYNSWIENVKVSNVKRSSSSSSEMTSLNKDKRDDIEKLKAERIIKLLSPVNDVEWTVSFENPSNVVSDEDYSSSSFSDEDSSEDENRLWRLFREMVEGIAYIHQQGMIHRDLKPVNIFLDSNDHVKIGDFGLATTNILCSVVQTIDNERKVEVDNKNDIILDEPRSMTGQVGTALYVAPELRNEVAKARYNQKVDIYSLGIILFEMSYRPPDTKMERVTILQKVRSKEIILPPDMTETEMPHQTHLLRWLLNHDPSQRPTAQELLSSEYLPPPLLVEAELHEMVQHTLSNSQSKAYKFLIASCFDQQVTPAEDITYDMNVPSRSANNEVSVVNELLHEHVKSEAINVFQRHGGVYLATPLLMPKSSHLYDHTETCVKLMTHSGSIVTIPHDLRAPFVRYVALNNIEHFRRYAIERVFREKKVHGFHPRELYECAFDIISSDVDLMAEAELIRIVWEIIDKFSELHQREFTVHFNHTSLLDAVLMYCGIGPEKFQDIYSILSDARDGKCSKLQVQTHFISLCLTDQAMETLLNLFDTENNVSKVASILRSITKRKSDAAVLAKSALKEIETVTTHVKALGVQWPVIIVPLLAHNMKQQSGIIFQISCDLKRKRRCQEVIAAGGRYDEMIQSFHQISKSSDLIVKKSHHGVGLSISLEKLVCAIQDVILEDTNNELSINRFRIDVAVGFIDSKPEREHELADLLRELWSLGLRVTKLDFQVQEEILDYCRKNLIPHVIILHGGIGNLVLYSWEYDKFREQKICITEITEHLQRPIDTLPVLKSKNRTTDSTYSSSNYLNINFNFIPTERDKLSDNYKINYKNTMLAQMSSALQRISCKVSIEVFAIFLEMSIMRTMVKLLEIDEKEQDFQKSVQFVIEEHPLTKKYIEQICDKIWEVRNEKQQRPVLVFYSLTENNYVIFM</sequence>
<dbReference type="SUPFAM" id="SSF55681">
    <property type="entry name" value="Class II aaRS and biotin synthetases"/>
    <property type="match status" value="2"/>
</dbReference>
<dbReference type="PROSITE" id="PS00108">
    <property type="entry name" value="PROTEIN_KINASE_ST"/>
    <property type="match status" value="2"/>
</dbReference>
<dbReference type="FunFam" id="3.10.110.10:FF:000050">
    <property type="entry name" value="eIF-2-alpha kinase GCN2"/>
    <property type="match status" value="1"/>
</dbReference>
<dbReference type="Pfam" id="PF05773">
    <property type="entry name" value="RWD"/>
    <property type="match status" value="2"/>
</dbReference>
<evidence type="ECO:0000256" key="4">
    <source>
        <dbReference type="ARBA" id="ARBA00022741"/>
    </source>
</evidence>
<evidence type="ECO:0000313" key="15">
    <source>
        <dbReference type="EMBL" id="CAG5107306.1"/>
    </source>
</evidence>
<feature type="region of interest" description="Disordered" evidence="11">
    <location>
        <begin position="1650"/>
        <end position="1671"/>
    </location>
</feature>
<keyword evidence="12" id="KW-0472">Membrane</keyword>
<evidence type="ECO:0000256" key="12">
    <source>
        <dbReference type="SAM" id="Phobius"/>
    </source>
</evidence>
<dbReference type="PANTHER" id="PTHR11042">
    <property type="entry name" value="EUKARYOTIC TRANSLATION INITIATION FACTOR 2-ALPHA KINASE EIF2-ALPHA KINASE -RELATED"/>
    <property type="match status" value="1"/>
</dbReference>
<feature type="binding site" evidence="10">
    <location>
        <position position="2013"/>
    </location>
    <ligand>
        <name>ATP</name>
        <dbReference type="ChEBI" id="CHEBI:30616"/>
    </ligand>
</feature>
<dbReference type="InterPro" id="IPR041715">
    <property type="entry name" value="HisRS-like_core"/>
</dbReference>
<feature type="domain" description="Protein kinase" evidence="13">
    <location>
        <begin position="1704"/>
        <end position="1937"/>
    </location>
</feature>
<comment type="caution">
    <text evidence="15">The sequence shown here is derived from an EMBL/GenBank/DDBJ whole genome shotgun (WGS) entry which is preliminary data.</text>
</comment>
<dbReference type="Pfam" id="PF13393">
    <property type="entry name" value="tRNA-synt_His"/>
    <property type="match status" value="2"/>
</dbReference>
<dbReference type="PROSITE" id="PS00107">
    <property type="entry name" value="PROTEIN_KINASE_ATP"/>
    <property type="match status" value="2"/>
</dbReference>
<dbReference type="CDD" id="cd23823">
    <property type="entry name" value="RWD_GCN2"/>
    <property type="match status" value="2"/>
</dbReference>
<dbReference type="GO" id="GO:0004694">
    <property type="term" value="F:eukaryotic translation initiation factor 2alpha kinase activity"/>
    <property type="evidence" value="ECO:0007669"/>
    <property type="project" value="TreeGrafter"/>
</dbReference>
<comment type="catalytic activity">
    <reaction evidence="8">
        <text>L-threonyl-[protein] + ATP = O-phospho-L-threonyl-[protein] + ADP + H(+)</text>
        <dbReference type="Rhea" id="RHEA:46608"/>
        <dbReference type="Rhea" id="RHEA-COMP:11060"/>
        <dbReference type="Rhea" id="RHEA-COMP:11605"/>
        <dbReference type="ChEBI" id="CHEBI:15378"/>
        <dbReference type="ChEBI" id="CHEBI:30013"/>
        <dbReference type="ChEBI" id="CHEBI:30616"/>
        <dbReference type="ChEBI" id="CHEBI:61977"/>
        <dbReference type="ChEBI" id="CHEBI:456216"/>
        <dbReference type="EC" id="2.7.11.1"/>
    </reaction>
</comment>
<dbReference type="FunFam" id="3.10.110.10:FF:000057">
    <property type="entry name" value="eukaryotic translation initiation factor 2-alpha kinase 4"/>
    <property type="match status" value="1"/>
</dbReference>
<feature type="domain" description="Protein kinase" evidence="13">
    <location>
        <begin position="329"/>
        <end position="725"/>
    </location>
</feature>
<feature type="compositionally biased region" description="Low complexity" evidence="11">
    <location>
        <begin position="216"/>
        <end position="225"/>
    </location>
</feature>
<dbReference type="InterPro" id="IPR017441">
    <property type="entry name" value="Protein_kinase_ATP_BS"/>
</dbReference>
<dbReference type="Gene3D" id="3.30.930.10">
    <property type="entry name" value="Bira Bifunctional Protein, Domain 2"/>
    <property type="match status" value="2"/>
</dbReference>
<name>A0A8J2HQW2_COTCN</name>
<dbReference type="InterPro" id="IPR006575">
    <property type="entry name" value="RWD_dom"/>
</dbReference>
<dbReference type="EC" id="2.7.11.1" evidence="1"/>
<feature type="region of interest" description="Disordered" evidence="11">
    <location>
        <begin position="189"/>
        <end position="228"/>
    </location>
</feature>
<dbReference type="Gene3D" id="3.10.110.10">
    <property type="entry name" value="Ubiquitin Conjugating Enzyme"/>
    <property type="match status" value="2"/>
</dbReference>
<dbReference type="Gene3D" id="1.10.510.10">
    <property type="entry name" value="Transferase(Phosphotransferase) domain 1"/>
    <property type="match status" value="4"/>
</dbReference>
<evidence type="ECO:0000256" key="1">
    <source>
        <dbReference type="ARBA" id="ARBA00012513"/>
    </source>
</evidence>
<feature type="compositionally biased region" description="Polar residues" evidence="11">
    <location>
        <begin position="190"/>
        <end position="201"/>
    </location>
</feature>
<dbReference type="InterPro" id="IPR000719">
    <property type="entry name" value="Prot_kinase_dom"/>
</dbReference>
<keyword evidence="12" id="KW-1133">Transmembrane helix</keyword>
<dbReference type="InterPro" id="IPR011009">
    <property type="entry name" value="Kinase-like_dom_sf"/>
</dbReference>
<evidence type="ECO:0000256" key="6">
    <source>
        <dbReference type="ARBA" id="ARBA00022840"/>
    </source>
</evidence>
<feature type="region of interest" description="Disordered" evidence="11">
    <location>
        <begin position="303"/>
        <end position="323"/>
    </location>
</feature>
<feature type="region of interest" description="Disordered" evidence="11">
    <location>
        <begin position="142"/>
        <end position="165"/>
    </location>
</feature>
<feature type="compositionally biased region" description="Basic and acidic residues" evidence="11">
    <location>
        <begin position="418"/>
        <end position="434"/>
    </location>
</feature>
<gene>
    <name evidence="15" type="ORF">HICCMSTLAB_LOCUS12683</name>
</gene>
<keyword evidence="2" id="KW-0723">Serine/threonine-protein kinase</keyword>
<reference evidence="15" key="1">
    <citation type="submission" date="2021-04" db="EMBL/GenBank/DDBJ databases">
        <authorList>
            <person name="Chebbi M.A.C M."/>
        </authorList>
    </citation>
    <scope>NUCLEOTIDE SEQUENCE</scope>
</reference>
<accession>A0A8J2HQW2</accession>
<dbReference type="SUPFAM" id="SSF56112">
    <property type="entry name" value="Protein kinase-like (PK-like)"/>
    <property type="match status" value="3"/>
</dbReference>
<dbReference type="EMBL" id="CAJNRD030001124">
    <property type="protein sequence ID" value="CAG5107306.1"/>
    <property type="molecule type" value="Genomic_DNA"/>
</dbReference>
<feature type="transmembrane region" description="Helical" evidence="12">
    <location>
        <begin position="1427"/>
        <end position="1446"/>
    </location>
</feature>
<dbReference type="Proteomes" id="UP000786811">
    <property type="component" value="Unassembled WGS sequence"/>
</dbReference>
<organism evidence="15 16">
    <name type="scientific">Cotesia congregata</name>
    <name type="common">Parasitoid wasp</name>
    <name type="synonym">Apanteles congregatus</name>
    <dbReference type="NCBI Taxonomy" id="51543"/>
    <lineage>
        <taxon>Eukaryota</taxon>
        <taxon>Metazoa</taxon>
        <taxon>Ecdysozoa</taxon>
        <taxon>Arthropoda</taxon>
        <taxon>Hexapoda</taxon>
        <taxon>Insecta</taxon>
        <taxon>Pterygota</taxon>
        <taxon>Neoptera</taxon>
        <taxon>Endopterygota</taxon>
        <taxon>Hymenoptera</taxon>
        <taxon>Apocrita</taxon>
        <taxon>Ichneumonoidea</taxon>
        <taxon>Braconidae</taxon>
        <taxon>Microgastrinae</taxon>
        <taxon>Cotesia</taxon>
    </lineage>
</organism>
<feature type="domain" description="Protein kinase" evidence="13">
    <location>
        <begin position="1984"/>
        <end position="2315"/>
    </location>
</feature>
<evidence type="ECO:0000256" key="9">
    <source>
        <dbReference type="ARBA" id="ARBA00048679"/>
    </source>
</evidence>
<evidence type="ECO:0000256" key="2">
    <source>
        <dbReference type="ARBA" id="ARBA00022527"/>
    </source>
</evidence>
<dbReference type="GO" id="GO:0009893">
    <property type="term" value="P:positive regulation of metabolic process"/>
    <property type="evidence" value="ECO:0007669"/>
    <property type="project" value="UniProtKB-ARBA"/>
</dbReference>
<feature type="compositionally biased region" description="Basic and acidic residues" evidence="11">
    <location>
        <begin position="470"/>
        <end position="485"/>
    </location>
</feature>
<evidence type="ECO:0000313" key="16">
    <source>
        <dbReference type="Proteomes" id="UP000786811"/>
    </source>
</evidence>
<dbReference type="GO" id="GO:1990625">
    <property type="term" value="P:negative regulation of cytoplasmic translational initiation in response to stress"/>
    <property type="evidence" value="ECO:0007669"/>
    <property type="project" value="TreeGrafter"/>
</dbReference>
<feature type="compositionally biased region" description="Basic and acidic residues" evidence="11">
    <location>
        <begin position="303"/>
        <end position="312"/>
    </location>
</feature>
<dbReference type="PANTHER" id="PTHR11042:SF136">
    <property type="entry name" value="EIF-2-ALPHA KINASE GCN2"/>
    <property type="match status" value="1"/>
</dbReference>
<feature type="compositionally biased region" description="Basic and acidic residues" evidence="11">
    <location>
        <begin position="493"/>
        <end position="506"/>
    </location>
</feature>
<dbReference type="PROSITE" id="PS50011">
    <property type="entry name" value="PROTEIN_KINASE_DOM"/>
    <property type="match status" value="3"/>
</dbReference>
<evidence type="ECO:0000256" key="7">
    <source>
        <dbReference type="ARBA" id="ARBA00037982"/>
    </source>
</evidence>
<keyword evidence="12" id="KW-0812">Transmembrane</keyword>
<keyword evidence="6 10" id="KW-0067">ATP-binding</keyword>
<dbReference type="InterPro" id="IPR045864">
    <property type="entry name" value="aa-tRNA-synth_II/BPL/LPL"/>
</dbReference>
<keyword evidence="4 10" id="KW-0547">Nucleotide-binding</keyword>
<dbReference type="CDD" id="cd14046">
    <property type="entry name" value="STKc_EIF2AK4_GCN2_rpt2"/>
    <property type="match status" value="2"/>
</dbReference>
<dbReference type="Gene3D" id="3.30.200.20">
    <property type="entry name" value="Phosphorylase Kinase, domain 1"/>
    <property type="match status" value="2"/>
</dbReference>
<evidence type="ECO:0000256" key="3">
    <source>
        <dbReference type="ARBA" id="ARBA00022679"/>
    </source>
</evidence>
<evidence type="ECO:0000256" key="10">
    <source>
        <dbReference type="PROSITE-ProRule" id="PRU10141"/>
    </source>
</evidence>
<dbReference type="SMART" id="SM00591">
    <property type="entry name" value="RWD"/>
    <property type="match status" value="2"/>
</dbReference>